<gene>
    <name evidence="1" type="ORF">FE392_11950</name>
</gene>
<dbReference type="RefSeq" id="WP_319930455.1">
    <property type="nucleotide sequence ID" value="NZ_VCDN01000045.1"/>
</dbReference>
<accession>A0ABU4SB59</accession>
<keyword evidence="2" id="KW-1185">Reference proteome</keyword>
<dbReference type="Proteomes" id="UP001271890">
    <property type="component" value="Unassembled WGS sequence"/>
</dbReference>
<evidence type="ECO:0000313" key="2">
    <source>
        <dbReference type="Proteomes" id="UP001271890"/>
    </source>
</evidence>
<sequence>MTENNKQWITKIYSFNGLGNDNTVLVSSQISFDFDWSDGVVNGFLEQVINTALSEAHEHSNGSSVTSISIVRIYNLS</sequence>
<evidence type="ECO:0000313" key="1">
    <source>
        <dbReference type="EMBL" id="MDX7988037.1"/>
    </source>
</evidence>
<name>A0ABU4SB59_9GAMM</name>
<dbReference type="EMBL" id="VCDN01000045">
    <property type="protein sequence ID" value="MDX7988037.1"/>
    <property type="molecule type" value="Genomic_DNA"/>
</dbReference>
<organism evidence="1 2">
    <name type="scientific">Xenorhabdus santafensis</name>
    <dbReference type="NCBI Taxonomy" id="2582833"/>
    <lineage>
        <taxon>Bacteria</taxon>
        <taxon>Pseudomonadati</taxon>
        <taxon>Pseudomonadota</taxon>
        <taxon>Gammaproteobacteria</taxon>
        <taxon>Enterobacterales</taxon>
        <taxon>Morganellaceae</taxon>
        <taxon>Xenorhabdus</taxon>
    </lineage>
</organism>
<reference evidence="2" key="1">
    <citation type="journal article" date="2024" name="Toxins">
        <title>Genome Sequence Analysis of Native Xenorhabdus Strains Isolated from Entomopathogenic Nematodes in Argentina.</title>
        <authorList>
            <person name="Palma L."/>
            <person name="Frizzo L."/>
            <person name="Kaiser S."/>
            <person name="Berry C."/>
            <person name="Caballero P."/>
            <person name="Bode H.B."/>
            <person name="Del Valle E.E."/>
        </authorList>
    </citation>
    <scope>NUCLEOTIDE SEQUENCE [LARGE SCALE GENOMIC DNA]</scope>
    <source>
        <strain evidence="2">12</strain>
    </source>
</reference>
<proteinExistence type="predicted"/>
<comment type="caution">
    <text evidence="1">The sequence shown here is derived from an EMBL/GenBank/DDBJ whole genome shotgun (WGS) entry which is preliminary data.</text>
</comment>
<protein>
    <submittedName>
        <fullName evidence="1">Uncharacterized protein</fullName>
    </submittedName>
</protein>